<evidence type="ECO:0000313" key="3">
    <source>
        <dbReference type="Proteomes" id="UP001151760"/>
    </source>
</evidence>
<keyword evidence="3" id="KW-1185">Reference proteome</keyword>
<organism evidence="2 3">
    <name type="scientific">Tanacetum coccineum</name>
    <dbReference type="NCBI Taxonomy" id="301880"/>
    <lineage>
        <taxon>Eukaryota</taxon>
        <taxon>Viridiplantae</taxon>
        <taxon>Streptophyta</taxon>
        <taxon>Embryophyta</taxon>
        <taxon>Tracheophyta</taxon>
        <taxon>Spermatophyta</taxon>
        <taxon>Magnoliopsida</taxon>
        <taxon>eudicotyledons</taxon>
        <taxon>Gunneridae</taxon>
        <taxon>Pentapetalae</taxon>
        <taxon>asterids</taxon>
        <taxon>campanulids</taxon>
        <taxon>Asterales</taxon>
        <taxon>Asteraceae</taxon>
        <taxon>Asteroideae</taxon>
        <taxon>Anthemideae</taxon>
        <taxon>Anthemidinae</taxon>
        <taxon>Tanacetum</taxon>
    </lineage>
</organism>
<evidence type="ECO:0000313" key="2">
    <source>
        <dbReference type="EMBL" id="GJS76136.1"/>
    </source>
</evidence>
<protein>
    <submittedName>
        <fullName evidence="2">Uncharacterized protein</fullName>
    </submittedName>
</protein>
<keyword evidence="1" id="KW-0472">Membrane</keyword>
<reference evidence="2" key="2">
    <citation type="submission" date="2022-01" db="EMBL/GenBank/DDBJ databases">
        <authorList>
            <person name="Yamashiro T."/>
            <person name="Shiraishi A."/>
            <person name="Satake H."/>
            <person name="Nakayama K."/>
        </authorList>
    </citation>
    <scope>NUCLEOTIDE SEQUENCE</scope>
</reference>
<feature type="transmembrane region" description="Helical" evidence="1">
    <location>
        <begin position="12"/>
        <end position="35"/>
    </location>
</feature>
<keyword evidence="1" id="KW-0812">Transmembrane</keyword>
<evidence type="ECO:0000256" key="1">
    <source>
        <dbReference type="SAM" id="Phobius"/>
    </source>
</evidence>
<accession>A0ABQ4YFG1</accession>
<dbReference type="EMBL" id="BQNB010010353">
    <property type="protein sequence ID" value="GJS76136.1"/>
    <property type="molecule type" value="Genomic_DNA"/>
</dbReference>
<comment type="caution">
    <text evidence="2">The sequence shown here is derived from an EMBL/GenBank/DDBJ whole genome shotgun (WGS) entry which is preliminary data.</text>
</comment>
<dbReference type="Proteomes" id="UP001151760">
    <property type="component" value="Unassembled WGS sequence"/>
</dbReference>
<reference evidence="2" key="1">
    <citation type="journal article" date="2022" name="Int. J. Mol. Sci.">
        <title>Draft Genome of Tanacetum Coccineum: Genomic Comparison of Closely Related Tanacetum-Family Plants.</title>
        <authorList>
            <person name="Yamashiro T."/>
            <person name="Shiraishi A."/>
            <person name="Nakayama K."/>
            <person name="Satake H."/>
        </authorList>
    </citation>
    <scope>NUCLEOTIDE SEQUENCE</scope>
</reference>
<gene>
    <name evidence="2" type="ORF">Tco_0726017</name>
</gene>
<name>A0ABQ4YFG1_9ASTR</name>
<sequence>MKDKIVYKGNNVVGALMNVPIFVGTFSVVMDFAVLGNMDAYRDEEQFLREIGIKARRFEGMITIYNGNDEVSDKDKKNGISHPYQKLKGFYKGVLNLGPDYIRDAETEEWLTRGHISVHEME</sequence>
<keyword evidence="1" id="KW-1133">Transmembrane helix</keyword>
<proteinExistence type="predicted"/>